<evidence type="ECO:0000313" key="3">
    <source>
        <dbReference type="EMBL" id="ACM31311.1"/>
    </source>
</evidence>
<dbReference type="HOGENOM" id="CLU_046006_2_7_5"/>
<feature type="domain" description="VOC" evidence="2">
    <location>
        <begin position="10"/>
        <end position="154"/>
    </location>
</feature>
<dbReference type="PANTHER" id="PTHR43048">
    <property type="entry name" value="METHYLMALONYL-COA EPIMERASE"/>
    <property type="match status" value="1"/>
</dbReference>
<keyword evidence="3" id="KW-0614">Plasmid</keyword>
<dbReference type="PROSITE" id="PS51819">
    <property type="entry name" value="VOC"/>
    <property type="match status" value="1"/>
</dbReference>
<dbReference type="GO" id="GO:0004493">
    <property type="term" value="F:methylmalonyl-CoA epimerase activity"/>
    <property type="evidence" value="ECO:0007669"/>
    <property type="project" value="TreeGrafter"/>
</dbReference>
<accession>B9JQ92</accession>
<dbReference type="InterPro" id="IPR037523">
    <property type="entry name" value="VOC_core"/>
</dbReference>
<dbReference type="Pfam" id="PF00903">
    <property type="entry name" value="Glyoxalase"/>
    <property type="match status" value="1"/>
</dbReference>
<proteinExistence type="predicted"/>
<dbReference type="EMBL" id="CP000631">
    <property type="protein sequence ID" value="ACM31311.1"/>
    <property type="molecule type" value="Genomic_DNA"/>
</dbReference>
<dbReference type="InterPro" id="IPR004360">
    <property type="entry name" value="Glyas_Fos-R_dOase_dom"/>
</dbReference>
<geneLocation type="plasmid" evidence="3 4">
    <name>pAtK84c</name>
</geneLocation>
<dbReference type="PANTHER" id="PTHR43048:SF3">
    <property type="entry name" value="METHYLMALONYL-COA EPIMERASE, MITOCHONDRIAL"/>
    <property type="match status" value="1"/>
</dbReference>
<sequence length="159" mass="17743">MGAGLFPDLKPHHVGISVCNLDEAIAFWSEIFGFELDFTAELKPIRTTIAFLKRDGFRIELFEKYGASAVPEERLKPNTDLLVQGTKHIAFSVENVQDAAEKLHARGVRIVGIMRGHGTPMQHEDAPHLDGTKQPAMALFFLDDSNVLVEIIRRSDFAD</sequence>
<dbReference type="GO" id="GO:0046872">
    <property type="term" value="F:metal ion binding"/>
    <property type="evidence" value="ECO:0007669"/>
    <property type="project" value="UniProtKB-KW"/>
</dbReference>
<dbReference type="Gene3D" id="3.10.180.10">
    <property type="entry name" value="2,3-Dihydroxybiphenyl 1,2-Dioxygenase, domain 1"/>
    <property type="match status" value="1"/>
</dbReference>
<dbReference type="SUPFAM" id="SSF54593">
    <property type="entry name" value="Glyoxalase/Bleomycin resistance protein/Dihydroxybiphenyl dioxygenase"/>
    <property type="match status" value="1"/>
</dbReference>
<keyword evidence="3" id="KW-0456">Lyase</keyword>
<evidence type="ECO:0000256" key="1">
    <source>
        <dbReference type="ARBA" id="ARBA00022723"/>
    </source>
</evidence>
<protein>
    <submittedName>
        <fullName evidence="3">Lactoylglutathione lyase</fullName>
    </submittedName>
</protein>
<dbReference type="GO" id="GO:0046491">
    <property type="term" value="P:L-methylmalonyl-CoA metabolic process"/>
    <property type="evidence" value="ECO:0007669"/>
    <property type="project" value="TreeGrafter"/>
</dbReference>
<dbReference type="GO" id="GO:0016829">
    <property type="term" value="F:lyase activity"/>
    <property type="evidence" value="ECO:0007669"/>
    <property type="project" value="UniProtKB-KW"/>
</dbReference>
<evidence type="ECO:0000313" key="4">
    <source>
        <dbReference type="Proteomes" id="UP000001600"/>
    </source>
</evidence>
<dbReference type="KEGG" id="ara:Arad_12311"/>
<evidence type="ECO:0000259" key="2">
    <source>
        <dbReference type="PROSITE" id="PS51819"/>
    </source>
</evidence>
<gene>
    <name evidence="3" type="ordered locus">Arad_12311</name>
</gene>
<dbReference type="Proteomes" id="UP000001600">
    <property type="component" value="Plasmid pAtK84c"/>
</dbReference>
<reference evidence="3 4" key="1">
    <citation type="journal article" date="2009" name="J. Bacteriol.">
        <title>Genome sequences of three Agrobacterium biovars help elucidate the evolution of multichromosome genomes in bacteria.</title>
        <authorList>
            <person name="Slater S.C."/>
            <person name="Goldman B.S."/>
            <person name="Goodner B."/>
            <person name="Setubal J.C."/>
            <person name="Farrand S.K."/>
            <person name="Nester E.W."/>
            <person name="Burr T.J."/>
            <person name="Banta L."/>
            <person name="Dickerman A.W."/>
            <person name="Paulsen I."/>
            <person name="Otten L."/>
            <person name="Suen G."/>
            <person name="Welch R."/>
            <person name="Almeida N.F."/>
            <person name="Arnold F."/>
            <person name="Burton O.T."/>
            <person name="Du Z."/>
            <person name="Ewing A."/>
            <person name="Godsy E."/>
            <person name="Heisel S."/>
            <person name="Houmiel K.L."/>
            <person name="Jhaveri J."/>
            <person name="Lu J."/>
            <person name="Miller N.M."/>
            <person name="Norton S."/>
            <person name="Chen Q."/>
            <person name="Phoolcharoen W."/>
            <person name="Ohlin V."/>
            <person name="Ondrusek D."/>
            <person name="Pride N."/>
            <person name="Stricklin S.L."/>
            <person name="Sun J."/>
            <person name="Wheeler C."/>
            <person name="Wilson L."/>
            <person name="Zhu H."/>
            <person name="Wood D.W."/>
        </authorList>
    </citation>
    <scope>NUCLEOTIDE SEQUENCE [LARGE SCALE GENOMIC DNA]</scope>
    <source>
        <strain evidence="4">K84 / ATCC BAA-868</strain>
        <plasmid evidence="3 4">pAtK84c</plasmid>
    </source>
</reference>
<dbReference type="RefSeq" id="WP_012653303.1">
    <property type="nucleotide sequence ID" value="NC_011987.1"/>
</dbReference>
<dbReference type="InterPro" id="IPR051785">
    <property type="entry name" value="MMCE/EMCE_epimerase"/>
</dbReference>
<keyword evidence="1" id="KW-0479">Metal-binding</keyword>
<name>B9JQ92_RHIR8</name>
<dbReference type="AlphaFoldDB" id="B9JQ92"/>
<organism evidence="3 4">
    <name type="scientific">Rhizobium rhizogenes (strain K84 / ATCC BAA-868)</name>
    <name type="common">Agrobacterium radiobacter</name>
    <dbReference type="NCBI Taxonomy" id="311403"/>
    <lineage>
        <taxon>Bacteria</taxon>
        <taxon>Pseudomonadati</taxon>
        <taxon>Pseudomonadota</taxon>
        <taxon>Alphaproteobacteria</taxon>
        <taxon>Hyphomicrobiales</taxon>
        <taxon>Rhizobiaceae</taxon>
        <taxon>Rhizobium/Agrobacterium group</taxon>
        <taxon>Rhizobium</taxon>
    </lineage>
</organism>
<dbReference type="InterPro" id="IPR029068">
    <property type="entry name" value="Glyas_Bleomycin-R_OHBP_Dase"/>
</dbReference>